<dbReference type="Gene3D" id="1.10.10.10">
    <property type="entry name" value="Winged helix-like DNA-binding domain superfamily/Winged helix DNA-binding domain"/>
    <property type="match status" value="1"/>
</dbReference>
<organism evidence="11 13">
    <name type="scientific">Aneurinibacillus migulanus</name>
    <name type="common">Bacillus migulanus</name>
    <dbReference type="NCBI Taxonomy" id="47500"/>
    <lineage>
        <taxon>Bacteria</taxon>
        <taxon>Bacillati</taxon>
        <taxon>Bacillota</taxon>
        <taxon>Bacilli</taxon>
        <taxon>Bacillales</taxon>
        <taxon>Paenibacillaceae</taxon>
        <taxon>Aneurinibacillus group</taxon>
        <taxon>Aneurinibacillus</taxon>
    </lineage>
</organism>
<dbReference type="CDD" id="cd17574">
    <property type="entry name" value="REC_OmpR"/>
    <property type="match status" value="1"/>
</dbReference>
<evidence type="ECO:0000313" key="11">
    <source>
        <dbReference type="EMBL" id="KON97854.1"/>
    </source>
</evidence>
<dbReference type="InterPro" id="IPR001789">
    <property type="entry name" value="Sig_transdc_resp-reg_receiver"/>
</dbReference>
<dbReference type="EMBL" id="LGUG01000004">
    <property type="protein sequence ID" value="KON97854.1"/>
    <property type="molecule type" value="Genomic_DNA"/>
</dbReference>
<dbReference type="CDD" id="cd00383">
    <property type="entry name" value="trans_reg_C"/>
    <property type="match status" value="1"/>
</dbReference>
<dbReference type="GO" id="GO:0005829">
    <property type="term" value="C:cytosol"/>
    <property type="evidence" value="ECO:0007669"/>
    <property type="project" value="TreeGrafter"/>
</dbReference>
<comment type="subcellular location">
    <subcellularLocation>
        <location evidence="1">Cytoplasm</location>
    </subcellularLocation>
</comment>
<dbReference type="FunFam" id="3.40.50.2300:FF:000001">
    <property type="entry name" value="DNA-binding response regulator PhoB"/>
    <property type="match status" value="1"/>
</dbReference>
<name>A0A0D1XHK8_ANEMI</name>
<dbReference type="SMART" id="SM00448">
    <property type="entry name" value="REC"/>
    <property type="match status" value="1"/>
</dbReference>
<dbReference type="EMBL" id="FNED01000001">
    <property type="protein sequence ID" value="SDH95913.1"/>
    <property type="molecule type" value="Genomic_DNA"/>
</dbReference>
<dbReference type="GO" id="GO:0032993">
    <property type="term" value="C:protein-DNA complex"/>
    <property type="evidence" value="ECO:0007669"/>
    <property type="project" value="TreeGrafter"/>
</dbReference>
<evidence type="ECO:0000256" key="4">
    <source>
        <dbReference type="ARBA" id="ARBA00023015"/>
    </source>
</evidence>
<dbReference type="Pfam" id="PF00486">
    <property type="entry name" value="Trans_reg_C"/>
    <property type="match status" value="1"/>
</dbReference>
<reference evidence="11 13" key="1">
    <citation type="submission" date="2015-07" db="EMBL/GenBank/DDBJ databases">
        <title>Fjat-14205 dsm 2895.</title>
        <authorList>
            <person name="Liu B."/>
            <person name="Wang J."/>
            <person name="Zhu Y."/>
            <person name="Liu G."/>
            <person name="Chen Q."/>
            <person name="Chen Z."/>
            <person name="Lan J."/>
            <person name="Che J."/>
            <person name="Ge C."/>
            <person name="Shi H."/>
            <person name="Pan Z."/>
            <person name="Liu X."/>
        </authorList>
    </citation>
    <scope>NUCLEOTIDE SEQUENCE [LARGE SCALE GENOMIC DNA]</scope>
    <source>
        <strain evidence="11 13">DSM 2895</strain>
    </source>
</reference>
<keyword evidence="5 8" id="KW-0238">DNA-binding</keyword>
<dbReference type="SUPFAM" id="SSF52172">
    <property type="entry name" value="CheY-like"/>
    <property type="match status" value="1"/>
</dbReference>
<proteinExistence type="predicted"/>
<reference evidence="12 14" key="2">
    <citation type="submission" date="2016-10" db="EMBL/GenBank/DDBJ databases">
        <authorList>
            <person name="de Groot N.N."/>
        </authorList>
    </citation>
    <scope>NUCLEOTIDE SEQUENCE [LARGE SCALE GENOMIC DNA]</scope>
    <source>
        <strain evidence="12 14">DSM 2895</strain>
    </source>
</reference>
<evidence type="ECO:0000256" key="3">
    <source>
        <dbReference type="ARBA" id="ARBA00023012"/>
    </source>
</evidence>
<dbReference type="InterPro" id="IPR016032">
    <property type="entry name" value="Sig_transdc_resp-reg_C-effctor"/>
</dbReference>
<dbReference type="Pfam" id="PF00072">
    <property type="entry name" value="Response_reg"/>
    <property type="match status" value="1"/>
</dbReference>
<dbReference type="SMART" id="SM00862">
    <property type="entry name" value="Trans_reg_C"/>
    <property type="match status" value="1"/>
</dbReference>
<evidence type="ECO:0000313" key="13">
    <source>
        <dbReference type="Proteomes" id="UP000037269"/>
    </source>
</evidence>
<gene>
    <name evidence="11" type="ORF">AF333_22890</name>
    <name evidence="12" type="ORF">SAMN04487909_10146</name>
</gene>
<dbReference type="InterPro" id="IPR001867">
    <property type="entry name" value="OmpR/PhoB-type_DNA-bd"/>
</dbReference>
<dbReference type="AlphaFoldDB" id="A0A0D1XHK8"/>
<dbReference type="Gene3D" id="6.10.250.690">
    <property type="match status" value="1"/>
</dbReference>
<evidence type="ECO:0000256" key="1">
    <source>
        <dbReference type="ARBA" id="ARBA00004496"/>
    </source>
</evidence>
<dbReference type="PANTHER" id="PTHR48111">
    <property type="entry name" value="REGULATOR OF RPOS"/>
    <property type="match status" value="1"/>
</dbReference>
<dbReference type="GO" id="GO:0000156">
    <property type="term" value="F:phosphorelay response regulator activity"/>
    <property type="evidence" value="ECO:0007669"/>
    <property type="project" value="TreeGrafter"/>
</dbReference>
<evidence type="ECO:0000259" key="9">
    <source>
        <dbReference type="PROSITE" id="PS50110"/>
    </source>
</evidence>
<feature type="domain" description="OmpR/PhoB-type" evidence="10">
    <location>
        <begin position="134"/>
        <end position="233"/>
    </location>
</feature>
<dbReference type="InterPro" id="IPR036388">
    <property type="entry name" value="WH-like_DNA-bd_sf"/>
</dbReference>
<dbReference type="GO" id="GO:0000976">
    <property type="term" value="F:transcription cis-regulatory region binding"/>
    <property type="evidence" value="ECO:0007669"/>
    <property type="project" value="TreeGrafter"/>
</dbReference>
<evidence type="ECO:0000256" key="7">
    <source>
        <dbReference type="PROSITE-ProRule" id="PRU00169"/>
    </source>
</evidence>
<dbReference type="GeneID" id="42307976"/>
<evidence type="ECO:0000313" key="14">
    <source>
        <dbReference type="Proteomes" id="UP000182836"/>
    </source>
</evidence>
<evidence type="ECO:0000256" key="5">
    <source>
        <dbReference type="ARBA" id="ARBA00023125"/>
    </source>
</evidence>
<sequence>MEETGVILIVDDEKPMRHLLSLYLRHAGYTVEEAASGPEALAAVQDKTYTLILLDIMMPEMSGWEVCERVRKISDIPVIMLTARDEISDKVKGLNIGADDYITKPFEKEEMLARVHALLRRKGMYEGKAERKDKSMLTYKGIVIDSETYEAFYGQNVLSLTRKEYELLNVLLKHPGQVFSRDHLLALVWVNQNIEDYRTVDTHIKNLREKLRVAGAPAHEIIKTVWGVGYKIQ</sequence>
<dbReference type="InterPro" id="IPR039420">
    <property type="entry name" value="WalR-like"/>
</dbReference>
<dbReference type="PROSITE" id="PS50110">
    <property type="entry name" value="RESPONSE_REGULATORY"/>
    <property type="match status" value="1"/>
</dbReference>
<accession>A0A0D1XHK8</accession>
<dbReference type="PANTHER" id="PTHR48111:SF1">
    <property type="entry name" value="TWO-COMPONENT RESPONSE REGULATOR ORR33"/>
    <property type="match status" value="1"/>
</dbReference>
<dbReference type="STRING" id="47500.AF333_22890"/>
<dbReference type="PATRIC" id="fig|47500.8.peg.3100"/>
<dbReference type="PROSITE" id="PS51755">
    <property type="entry name" value="OMPR_PHOB"/>
    <property type="match status" value="1"/>
</dbReference>
<feature type="DNA-binding region" description="OmpR/PhoB-type" evidence="8">
    <location>
        <begin position="134"/>
        <end position="233"/>
    </location>
</feature>
<evidence type="ECO:0000256" key="8">
    <source>
        <dbReference type="PROSITE-ProRule" id="PRU01091"/>
    </source>
</evidence>
<dbReference type="SUPFAM" id="SSF46894">
    <property type="entry name" value="C-terminal effector domain of the bipartite response regulators"/>
    <property type="match status" value="1"/>
</dbReference>
<protein>
    <submittedName>
        <fullName evidence="12">DNA-binding response regulator, OmpR family, contains REC and winged-helix (WHTH) domain</fullName>
    </submittedName>
</protein>
<dbReference type="GO" id="GO:0006355">
    <property type="term" value="P:regulation of DNA-templated transcription"/>
    <property type="evidence" value="ECO:0007669"/>
    <property type="project" value="InterPro"/>
</dbReference>
<dbReference type="Proteomes" id="UP000037269">
    <property type="component" value="Unassembled WGS sequence"/>
</dbReference>
<dbReference type="Gene3D" id="3.40.50.2300">
    <property type="match status" value="1"/>
</dbReference>
<keyword evidence="4" id="KW-0805">Transcription regulation</keyword>
<keyword evidence="13" id="KW-1185">Reference proteome</keyword>
<feature type="domain" description="Response regulatory" evidence="9">
    <location>
        <begin position="6"/>
        <end position="119"/>
    </location>
</feature>
<evidence type="ECO:0000259" key="10">
    <source>
        <dbReference type="PROSITE" id="PS51755"/>
    </source>
</evidence>
<dbReference type="Proteomes" id="UP000182836">
    <property type="component" value="Unassembled WGS sequence"/>
</dbReference>
<keyword evidence="6" id="KW-0804">Transcription</keyword>
<dbReference type="InterPro" id="IPR011006">
    <property type="entry name" value="CheY-like_superfamily"/>
</dbReference>
<dbReference type="RefSeq" id="WP_043067787.1">
    <property type="nucleotide sequence ID" value="NZ_BJOA01000028.1"/>
</dbReference>
<evidence type="ECO:0000256" key="6">
    <source>
        <dbReference type="ARBA" id="ARBA00023163"/>
    </source>
</evidence>
<evidence type="ECO:0000256" key="2">
    <source>
        <dbReference type="ARBA" id="ARBA00022553"/>
    </source>
</evidence>
<feature type="modified residue" description="4-aspartylphosphate" evidence="7">
    <location>
        <position position="55"/>
    </location>
</feature>
<dbReference type="OrthoDB" id="9790442at2"/>
<dbReference type="FunFam" id="1.10.10.10:FF:000018">
    <property type="entry name" value="DNA-binding response regulator ResD"/>
    <property type="match status" value="1"/>
</dbReference>
<keyword evidence="3" id="KW-0902">Two-component regulatory system</keyword>
<keyword evidence="2 7" id="KW-0597">Phosphoprotein</keyword>
<evidence type="ECO:0000313" key="12">
    <source>
        <dbReference type="EMBL" id="SDH95913.1"/>
    </source>
</evidence>